<dbReference type="Gene3D" id="3.40.50.12780">
    <property type="entry name" value="N-terminal domain of ligase-like"/>
    <property type="match status" value="1"/>
</dbReference>
<dbReference type="InterPro" id="IPR025110">
    <property type="entry name" value="AMP-bd_C"/>
</dbReference>
<accession>Q5UF74</accession>
<dbReference type="InterPro" id="IPR042099">
    <property type="entry name" value="ANL_N_sf"/>
</dbReference>
<dbReference type="PANTHER" id="PTHR43767:SF1">
    <property type="entry name" value="NONRIBOSOMAL PEPTIDE SYNTHASE PES1 (EUROFUNG)-RELATED"/>
    <property type="match status" value="1"/>
</dbReference>
<feature type="domain" description="AMP-binding enzyme C-terminal" evidence="2">
    <location>
        <begin position="449"/>
        <end position="524"/>
    </location>
</feature>
<proteinExistence type="predicted"/>
<keyword evidence="3" id="KW-0436">Ligase</keyword>
<evidence type="ECO:0000259" key="1">
    <source>
        <dbReference type="Pfam" id="PF00501"/>
    </source>
</evidence>
<reference evidence="3" key="1">
    <citation type="journal article" date="2004" name="Environ. Microbiol.">
        <title>Different SAR86 subgroups harbour divergent proteorhodopsins.</title>
        <authorList>
            <person name="Sabehi G."/>
            <person name="Beja O."/>
            <person name="Suzuki M.T."/>
            <person name="Preston C.M."/>
            <person name="DeLong E.F."/>
        </authorList>
    </citation>
    <scope>NUCLEOTIDE SEQUENCE</scope>
</reference>
<dbReference type="CDD" id="cd05924">
    <property type="entry name" value="FACL_like_5"/>
    <property type="match status" value="1"/>
</dbReference>
<dbReference type="InterPro" id="IPR050237">
    <property type="entry name" value="ATP-dep_AMP-bd_enzyme"/>
</dbReference>
<dbReference type="GO" id="GO:0016878">
    <property type="term" value="F:acid-thiol ligase activity"/>
    <property type="evidence" value="ECO:0007669"/>
    <property type="project" value="UniProtKB-ARBA"/>
</dbReference>
<dbReference type="InterPro" id="IPR020845">
    <property type="entry name" value="AMP-binding_CS"/>
</dbReference>
<dbReference type="AlphaFoldDB" id="Q5UF74"/>
<dbReference type="InterPro" id="IPR000873">
    <property type="entry name" value="AMP-dep_synth/lig_dom"/>
</dbReference>
<evidence type="ECO:0000313" key="3">
    <source>
        <dbReference type="EMBL" id="AAV34454.1"/>
    </source>
</evidence>
<feature type="domain" description="AMP-dependent synthetase/ligase" evidence="1">
    <location>
        <begin position="10"/>
        <end position="385"/>
    </location>
</feature>
<dbReference type="PROSITE" id="PS00455">
    <property type="entry name" value="AMP_BINDING"/>
    <property type="match status" value="1"/>
</dbReference>
<dbReference type="SUPFAM" id="SSF56801">
    <property type="entry name" value="Acetyl-CoA synthetase-like"/>
    <property type="match status" value="1"/>
</dbReference>
<dbReference type="Gene3D" id="3.30.300.30">
    <property type="match status" value="1"/>
</dbReference>
<organism evidence="3">
    <name type="scientific">uncultured proteobacterium RedeBAC7D11</name>
    <dbReference type="NCBI Taxonomy" id="295350"/>
    <lineage>
        <taxon>Bacteria</taxon>
        <taxon>Pseudomonadati</taxon>
        <taxon>Pseudomonadota</taxon>
        <taxon>environmental samples</taxon>
    </lineage>
</organism>
<dbReference type="EMBL" id="AY744396">
    <property type="protein sequence ID" value="AAV34454.1"/>
    <property type="molecule type" value="Genomic_DNA"/>
</dbReference>
<dbReference type="Pfam" id="PF13193">
    <property type="entry name" value="AMP-binding_C"/>
    <property type="match status" value="1"/>
</dbReference>
<dbReference type="Pfam" id="PF00501">
    <property type="entry name" value="AMP-binding"/>
    <property type="match status" value="1"/>
</dbReference>
<protein>
    <submittedName>
        <fullName evidence="3">Putative substrate--CoA ligase</fullName>
    </submittedName>
</protein>
<sequence>MSMQFANVWERVADTVGDEIVLINGDKKSSWSSFDSKAAKIATILEEHGLGSDSKVGIYLHNSNEYLEAQYGVFKIEGVPINVNYRYKENELIYLLDNADAEAVFFQGCYADRIKAIKDQLPKIKVYIQVDDGTEPLMQGAIDFENSISSAKEQKRFNRTEENIYMLYTGGTTGMPKGVMYKHGSFIPSMLKTAFAMGFEVPEDISDLEKIVSQAKENNALTVSMPACPLMHGTGMWLGAFLPMFSGGSVVTISDLGLNPKNVWQEVEKHKVNSLVIVGDAFAKPLLDELKDAQEKSNPHDISSLRAMISSGVMWSSEIKDGLLEIHDMTLFDAMGSTEGGMGSSVSNREMPAKTAKFALNPGVIVLSDDGKEVEPGSDIMGKIGTSGLVPEGYFKDEKKSAETFKEVNGVRYSFPGDYATINADGTINLLGRGSNCINTAGEKVYPEEVEEAVKKHPNVYDCLVVGLKDEKFGQRVVALASLETPGELEEGELIDFTREQISGYKLPKQVLFVDEVMRAPNGKANYKWAKEEAEKKLG</sequence>
<name>Q5UF74_9PROT</name>
<dbReference type="PANTHER" id="PTHR43767">
    <property type="entry name" value="LONG-CHAIN-FATTY-ACID--COA LIGASE"/>
    <property type="match status" value="1"/>
</dbReference>
<gene>
    <name evidence="3" type="ORF">Red7D11_12</name>
</gene>
<dbReference type="InterPro" id="IPR045851">
    <property type="entry name" value="AMP-bd_C_sf"/>
</dbReference>
<evidence type="ECO:0000259" key="2">
    <source>
        <dbReference type="Pfam" id="PF13193"/>
    </source>
</evidence>
<dbReference type="NCBIfam" id="NF005863">
    <property type="entry name" value="PRK07798.1"/>
    <property type="match status" value="1"/>
</dbReference>